<dbReference type="STRING" id="1029756.W911_04715"/>
<name>V5SGG8_9HYPH</name>
<dbReference type="EMBL" id="CP006912">
    <property type="protein sequence ID" value="AHB49961.1"/>
    <property type="molecule type" value="Genomic_DNA"/>
</dbReference>
<proteinExistence type="predicted"/>
<dbReference type="Proteomes" id="UP000018542">
    <property type="component" value="Chromosome"/>
</dbReference>
<organism evidence="2 3">
    <name type="scientific">Hyphomicrobium nitrativorans NL23</name>
    <dbReference type="NCBI Taxonomy" id="1029756"/>
    <lineage>
        <taxon>Bacteria</taxon>
        <taxon>Pseudomonadati</taxon>
        <taxon>Pseudomonadota</taxon>
        <taxon>Alphaproteobacteria</taxon>
        <taxon>Hyphomicrobiales</taxon>
        <taxon>Hyphomicrobiaceae</taxon>
        <taxon>Hyphomicrobium</taxon>
    </lineage>
</organism>
<evidence type="ECO:0000256" key="1">
    <source>
        <dbReference type="SAM" id="MobiDB-lite"/>
    </source>
</evidence>
<dbReference type="AlphaFoldDB" id="V5SGG8"/>
<dbReference type="KEGG" id="hni:W911_04715"/>
<feature type="region of interest" description="Disordered" evidence="1">
    <location>
        <begin position="132"/>
        <end position="153"/>
    </location>
</feature>
<sequence length="211" mass="22488">MGGKREGLAHEAIGETIAIGRIGDNVFAARDFAFEKVEPGLAVPVVGKIGCKDLIAGAHDLFGHPAFPAGTFPDGAVEAFGVEESARGGGWRRIILVWRPVWGEPGPAGKAAGRADLLAIEAHANPRSFDVTGLRKMTPAPARPNPSGTTSRRMIAPLPDFRAHTAPHSTGLESFSPVSSRPMTAEKETRWVGRAFWEVLMMRSFLVIATA</sequence>
<evidence type="ECO:0000313" key="3">
    <source>
        <dbReference type="Proteomes" id="UP000018542"/>
    </source>
</evidence>
<keyword evidence="3" id="KW-1185">Reference proteome</keyword>
<dbReference type="HOGENOM" id="CLU_1303500_0_0_5"/>
<accession>V5SGG8</accession>
<evidence type="ECO:0000313" key="2">
    <source>
        <dbReference type="EMBL" id="AHB49961.1"/>
    </source>
</evidence>
<gene>
    <name evidence="2" type="ORF">W911_04715</name>
</gene>
<reference evidence="2 3" key="1">
    <citation type="journal article" date="2014" name="Genome Announc.">
        <title>Complete Genome Sequence of Hyphomicrobium nitrativorans Strain NL23, a Denitrifying Bacterium Isolated from Biofilm of a Methanol-Fed Denitrification System Treating Seawater at the Montreal Biodome.</title>
        <authorList>
            <person name="Martineau C."/>
            <person name="Villeneuve C."/>
            <person name="Mauffrey F."/>
            <person name="Villemur R."/>
        </authorList>
    </citation>
    <scope>NUCLEOTIDE SEQUENCE [LARGE SCALE GENOMIC DNA]</scope>
    <source>
        <strain evidence="2">NL23</strain>
    </source>
</reference>
<protein>
    <submittedName>
        <fullName evidence="2">Uncharacterized protein</fullName>
    </submittedName>
</protein>
<dbReference type="PATRIC" id="fig|1029756.8.peg.989"/>